<accession>A0A8T0GNT9</accession>
<dbReference type="GO" id="GO:0016020">
    <property type="term" value="C:membrane"/>
    <property type="evidence" value="ECO:0007669"/>
    <property type="project" value="UniProtKB-SubCell"/>
</dbReference>
<evidence type="ECO:0000256" key="3">
    <source>
        <dbReference type="ARBA" id="ARBA00022692"/>
    </source>
</evidence>
<dbReference type="OrthoDB" id="430207at2759"/>
<dbReference type="PANTHER" id="PTHR11266:SF18">
    <property type="entry name" value="OS12G0508100 PROTEIN"/>
    <property type="match status" value="1"/>
</dbReference>
<dbReference type="PANTHER" id="PTHR11266">
    <property type="entry name" value="PEROXISOMAL MEMBRANE PROTEIN 2, PXMP2 MPV17"/>
    <property type="match status" value="1"/>
</dbReference>
<sequence>MLKLVSNLRRSIGRGHHLHLCQYSSTQAANNVLAPSPWHQRFRHHQHLVGTNAQLVFVRARLHQKVPLSSGSLRGLATSTASEKPDGGFTAWYLRMLSRYPLPTKSVTAASILAFADMTAQYLGNLMLKEGEPKQDWDKMRTLRMLGIGAFMSAPFLHMWFNMMQRILPGSDVVSTVKKVLAGQLLASPVVNSIFFAVNSFLQGETGDQAIEKIKRDLWPTWKSGAMYWPILDFITFRYIKIHLQVFFNNCCSFIWTIYLTSMAGKKAEAPSPEQLNIPKPC</sequence>
<dbReference type="Pfam" id="PF04117">
    <property type="entry name" value="Mpv17_PMP22"/>
    <property type="match status" value="1"/>
</dbReference>
<evidence type="ECO:0000256" key="4">
    <source>
        <dbReference type="ARBA" id="ARBA00022989"/>
    </source>
</evidence>
<evidence type="ECO:0000256" key="6">
    <source>
        <dbReference type="RuleBase" id="RU363053"/>
    </source>
</evidence>
<protein>
    <submittedName>
        <fullName evidence="7">Uncharacterized protein</fullName>
    </submittedName>
</protein>
<proteinExistence type="inferred from homology"/>
<comment type="caution">
    <text evidence="7">The sequence shown here is derived from an EMBL/GenBank/DDBJ whole genome shotgun (WGS) entry which is preliminary data.</text>
</comment>
<dbReference type="EMBL" id="CM026431">
    <property type="protein sequence ID" value="KAG0559864.1"/>
    <property type="molecule type" value="Genomic_DNA"/>
</dbReference>
<dbReference type="GO" id="GO:0005737">
    <property type="term" value="C:cytoplasm"/>
    <property type="evidence" value="ECO:0007669"/>
    <property type="project" value="TreeGrafter"/>
</dbReference>
<evidence type="ECO:0000256" key="5">
    <source>
        <dbReference type="ARBA" id="ARBA00023136"/>
    </source>
</evidence>
<comment type="subcellular location">
    <subcellularLocation>
        <location evidence="1">Membrane</location>
        <topology evidence="1">Multi-pass membrane protein</topology>
    </subcellularLocation>
</comment>
<organism evidence="7 8">
    <name type="scientific">Ceratodon purpureus</name>
    <name type="common">Fire moss</name>
    <name type="synonym">Dicranum purpureum</name>
    <dbReference type="NCBI Taxonomy" id="3225"/>
    <lineage>
        <taxon>Eukaryota</taxon>
        <taxon>Viridiplantae</taxon>
        <taxon>Streptophyta</taxon>
        <taxon>Embryophyta</taxon>
        <taxon>Bryophyta</taxon>
        <taxon>Bryophytina</taxon>
        <taxon>Bryopsida</taxon>
        <taxon>Dicranidae</taxon>
        <taxon>Pseudoditrichales</taxon>
        <taxon>Ditrichaceae</taxon>
        <taxon>Ceratodon</taxon>
    </lineage>
</organism>
<keyword evidence="8" id="KW-1185">Reference proteome</keyword>
<evidence type="ECO:0000256" key="1">
    <source>
        <dbReference type="ARBA" id="ARBA00004141"/>
    </source>
</evidence>
<evidence type="ECO:0000313" key="8">
    <source>
        <dbReference type="Proteomes" id="UP000822688"/>
    </source>
</evidence>
<comment type="similarity">
    <text evidence="2 6">Belongs to the peroxisomal membrane protein PXMP2/4 family.</text>
</comment>
<dbReference type="Proteomes" id="UP000822688">
    <property type="component" value="Chromosome 10"/>
</dbReference>
<keyword evidence="3 6" id="KW-0812">Transmembrane</keyword>
<dbReference type="AlphaFoldDB" id="A0A8T0GNT9"/>
<feature type="transmembrane region" description="Helical" evidence="6">
    <location>
        <begin position="143"/>
        <end position="161"/>
    </location>
</feature>
<evidence type="ECO:0000256" key="2">
    <source>
        <dbReference type="ARBA" id="ARBA00006824"/>
    </source>
</evidence>
<feature type="transmembrane region" description="Helical" evidence="6">
    <location>
        <begin position="181"/>
        <end position="202"/>
    </location>
</feature>
<reference evidence="7" key="1">
    <citation type="submission" date="2020-06" db="EMBL/GenBank/DDBJ databases">
        <title>WGS assembly of Ceratodon purpureus strain R40.</title>
        <authorList>
            <person name="Carey S.B."/>
            <person name="Jenkins J."/>
            <person name="Shu S."/>
            <person name="Lovell J.T."/>
            <person name="Sreedasyam A."/>
            <person name="Maumus F."/>
            <person name="Tiley G.P."/>
            <person name="Fernandez-Pozo N."/>
            <person name="Barry K."/>
            <person name="Chen C."/>
            <person name="Wang M."/>
            <person name="Lipzen A."/>
            <person name="Daum C."/>
            <person name="Saski C.A."/>
            <person name="Payton A.C."/>
            <person name="Mcbreen J.C."/>
            <person name="Conrad R.E."/>
            <person name="Kollar L.M."/>
            <person name="Olsson S."/>
            <person name="Huttunen S."/>
            <person name="Landis J.B."/>
            <person name="Wickett N.J."/>
            <person name="Johnson M.G."/>
            <person name="Rensing S.A."/>
            <person name="Grimwood J."/>
            <person name="Schmutz J."/>
            <person name="Mcdaniel S.F."/>
        </authorList>
    </citation>
    <scope>NUCLEOTIDE SEQUENCE</scope>
    <source>
        <strain evidence="7">R40</strain>
    </source>
</reference>
<dbReference type="InterPro" id="IPR007248">
    <property type="entry name" value="Mpv17_PMP22"/>
</dbReference>
<keyword evidence="5 6" id="KW-0472">Membrane</keyword>
<gene>
    <name evidence="7" type="ORF">KC19_10G135400</name>
</gene>
<name>A0A8T0GNT9_CERPU</name>
<evidence type="ECO:0000313" key="7">
    <source>
        <dbReference type="EMBL" id="KAG0559864.1"/>
    </source>
</evidence>
<keyword evidence="4 6" id="KW-1133">Transmembrane helix</keyword>